<dbReference type="AlphaFoldDB" id="A0A5A7NVY6"/>
<evidence type="ECO:0000313" key="2">
    <source>
        <dbReference type="EMBL" id="GER24431.1"/>
    </source>
</evidence>
<evidence type="ECO:0000256" key="1">
    <source>
        <dbReference type="SAM" id="MobiDB-lite"/>
    </source>
</evidence>
<comment type="caution">
    <text evidence="2">The sequence shown here is derived from an EMBL/GenBank/DDBJ whole genome shotgun (WGS) entry which is preliminary data.</text>
</comment>
<dbReference type="EMBL" id="BKDJ01000026">
    <property type="protein sequence ID" value="GER24431.1"/>
    <property type="molecule type" value="Genomic_DNA"/>
</dbReference>
<protein>
    <submittedName>
        <fullName evidence="2">Uncharacterized protein</fullName>
    </submittedName>
</protein>
<sequence>MPNPGYPPVAYPEQTGSTSHANLAAPPVARMRARWFPASCLALPARRSRAGGNGPREAVSGKTGRARFHRGGTGP</sequence>
<gene>
    <name evidence="2" type="ORF">NCCP1664_29260</name>
</gene>
<dbReference type="Proteomes" id="UP000325307">
    <property type="component" value="Unassembled WGS sequence"/>
</dbReference>
<proteinExistence type="predicted"/>
<evidence type="ECO:0000313" key="3">
    <source>
        <dbReference type="Proteomes" id="UP000325307"/>
    </source>
</evidence>
<organism evidence="2 3">
    <name type="scientific">Zafaria cholistanensis</name>
    <dbReference type="NCBI Taxonomy" id="1682741"/>
    <lineage>
        <taxon>Bacteria</taxon>
        <taxon>Bacillati</taxon>
        <taxon>Actinomycetota</taxon>
        <taxon>Actinomycetes</taxon>
        <taxon>Micrococcales</taxon>
        <taxon>Micrococcaceae</taxon>
        <taxon>Zafaria</taxon>
    </lineage>
</organism>
<reference evidence="2 3" key="1">
    <citation type="submission" date="2019-09" db="EMBL/GenBank/DDBJ databases">
        <title>Arthrobacter zafarii sp. nov., a moderately thermotolerant and halotolerant actinobacterium isolated from Cholistan desert soil of Pakistan.</title>
        <authorList>
            <person name="Amin A."/>
            <person name="Ahmed I."/>
            <person name="Khalid N."/>
            <person name="Schumann P."/>
            <person name="Busse H.J."/>
            <person name="Khan I.U."/>
            <person name="Li S."/>
            <person name="Li W.J."/>
        </authorList>
    </citation>
    <scope>NUCLEOTIDE SEQUENCE [LARGE SCALE GENOMIC DNA]</scope>
    <source>
        <strain evidence="2 3">NCCP-1664</strain>
    </source>
</reference>
<accession>A0A5A7NVY6</accession>
<name>A0A5A7NVY6_9MICC</name>
<keyword evidence="3" id="KW-1185">Reference proteome</keyword>
<feature type="region of interest" description="Disordered" evidence="1">
    <location>
        <begin position="46"/>
        <end position="75"/>
    </location>
</feature>
<feature type="compositionally biased region" description="Basic residues" evidence="1">
    <location>
        <begin position="64"/>
        <end position="75"/>
    </location>
</feature>